<keyword evidence="7" id="KW-0067">ATP-binding</keyword>
<protein>
    <recommendedName>
        <fullName evidence="2">histidine kinase</fullName>
        <ecNumber evidence="2">2.7.13.3</ecNumber>
    </recommendedName>
</protein>
<evidence type="ECO:0000256" key="4">
    <source>
        <dbReference type="ARBA" id="ARBA00022679"/>
    </source>
</evidence>
<dbReference type="InterPro" id="IPR001610">
    <property type="entry name" value="PAC"/>
</dbReference>
<dbReference type="InterPro" id="IPR013767">
    <property type="entry name" value="PAS_fold"/>
</dbReference>
<dbReference type="InterPro" id="IPR000014">
    <property type="entry name" value="PAS"/>
</dbReference>
<dbReference type="SMART" id="SM00091">
    <property type="entry name" value="PAS"/>
    <property type="match status" value="1"/>
</dbReference>
<dbReference type="AlphaFoldDB" id="A0A1F4WHB8"/>
<dbReference type="Pfam" id="PF02518">
    <property type="entry name" value="HATPase_c"/>
    <property type="match status" value="1"/>
</dbReference>
<evidence type="ECO:0000256" key="5">
    <source>
        <dbReference type="ARBA" id="ARBA00022741"/>
    </source>
</evidence>
<dbReference type="SUPFAM" id="SSF47384">
    <property type="entry name" value="Homodimeric domain of signal transducing histidine kinase"/>
    <property type="match status" value="1"/>
</dbReference>
<dbReference type="InterPro" id="IPR000700">
    <property type="entry name" value="PAS-assoc_C"/>
</dbReference>
<accession>A0A1F4WHB8</accession>
<feature type="coiled-coil region" evidence="9">
    <location>
        <begin position="35"/>
        <end position="86"/>
    </location>
</feature>
<evidence type="ECO:0000259" key="13">
    <source>
        <dbReference type="PROSITE" id="PS50113"/>
    </source>
</evidence>
<dbReference type="GO" id="GO:0005524">
    <property type="term" value="F:ATP binding"/>
    <property type="evidence" value="ECO:0007669"/>
    <property type="project" value="UniProtKB-KW"/>
</dbReference>
<dbReference type="InterPro" id="IPR036097">
    <property type="entry name" value="HisK_dim/P_sf"/>
</dbReference>
<feature type="domain" description="PAS" evidence="12">
    <location>
        <begin position="79"/>
        <end position="123"/>
    </location>
</feature>
<reference evidence="14 15" key="1">
    <citation type="journal article" date="2016" name="Nat. Commun.">
        <title>Thousands of microbial genomes shed light on interconnected biogeochemical processes in an aquifer system.</title>
        <authorList>
            <person name="Anantharaman K."/>
            <person name="Brown C.T."/>
            <person name="Hug L.A."/>
            <person name="Sharon I."/>
            <person name="Castelle C.J."/>
            <person name="Probst A.J."/>
            <person name="Thomas B.C."/>
            <person name="Singh A."/>
            <person name="Wilkins M.J."/>
            <person name="Karaoz U."/>
            <person name="Brodie E.L."/>
            <person name="Williams K.H."/>
            <person name="Hubbard S.S."/>
            <person name="Banfield J.F."/>
        </authorList>
    </citation>
    <scope>NUCLEOTIDE SEQUENCE [LARGE SCALE GENOMIC DNA]</scope>
</reference>
<keyword evidence="3" id="KW-0597">Phosphoprotein</keyword>
<keyword evidence="4" id="KW-0808">Transferase</keyword>
<dbReference type="Gene3D" id="1.10.287.130">
    <property type="match status" value="1"/>
</dbReference>
<dbReference type="EC" id="2.7.13.3" evidence="2"/>
<dbReference type="InterPro" id="IPR035965">
    <property type="entry name" value="PAS-like_dom_sf"/>
</dbReference>
<dbReference type="SMART" id="SM00086">
    <property type="entry name" value="PAC"/>
    <property type="match status" value="1"/>
</dbReference>
<comment type="caution">
    <text evidence="14">The sequence shown here is derived from an EMBL/GenBank/DDBJ whole genome shotgun (WGS) entry which is preliminary data.</text>
</comment>
<keyword evidence="10" id="KW-0812">Transmembrane</keyword>
<evidence type="ECO:0000256" key="8">
    <source>
        <dbReference type="ARBA" id="ARBA00023012"/>
    </source>
</evidence>
<feature type="transmembrane region" description="Helical" evidence="10">
    <location>
        <begin position="6"/>
        <end position="31"/>
    </location>
</feature>
<evidence type="ECO:0000313" key="14">
    <source>
        <dbReference type="EMBL" id="OGC68738.1"/>
    </source>
</evidence>
<dbReference type="Pfam" id="PF00989">
    <property type="entry name" value="PAS"/>
    <property type="match status" value="1"/>
</dbReference>
<dbReference type="PROSITE" id="PS50109">
    <property type="entry name" value="HIS_KIN"/>
    <property type="match status" value="1"/>
</dbReference>
<keyword evidence="6" id="KW-0418">Kinase</keyword>
<dbReference type="GO" id="GO:0000155">
    <property type="term" value="F:phosphorelay sensor kinase activity"/>
    <property type="evidence" value="ECO:0007669"/>
    <property type="project" value="InterPro"/>
</dbReference>
<dbReference type="SMART" id="SM00388">
    <property type="entry name" value="HisKA"/>
    <property type="match status" value="1"/>
</dbReference>
<evidence type="ECO:0000259" key="12">
    <source>
        <dbReference type="PROSITE" id="PS50112"/>
    </source>
</evidence>
<dbReference type="SMART" id="SM00387">
    <property type="entry name" value="HATPase_c"/>
    <property type="match status" value="1"/>
</dbReference>
<evidence type="ECO:0000256" key="2">
    <source>
        <dbReference type="ARBA" id="ARBA00012438"/>
    </source>
</evidence>
<comment type="catalytic activity">
    <reaction evidence="1">
        <text>ATP + protein L-histidine = ADP + protein N-phospho-L-histidine.</text>
        <dbReference type="EC" id="2.7.13.3"/>
    </reaction>
</comment>
<dbReference type="CDD" id="cd00082">
    <property type="entry name" value="HisKA"/>
    <property type="match status" value="1"/>
</dbReference>
<organism evidence="14 15">
    <name type="scientific">candidate division WWE3 bacterium RIFOXYC1_FULL_39_7</name>
    <dbReference type="NCBI Taxonomy" id="1802643"/>
    <lineage>
        <taxon>Bacteria</taxon>
        <taxon>Katanobacteria</taxon>
    </lineage>
</organism>
<dbReference type="InterPro" id="IPR005467">
    <property type="entry name" value="His_kinase_dom"/>
</dbReference>
<evidence type="ECO:0000256" key="1">
    <source>
        <dbReference type="ARBA" id="ARBA00000085"/>
    </source>
</evidence>
<dbReference type="InterPro" id="IPR050736">
    <property type="entry name" value="Sensor_HK_Regulatory"/>
</dbReference>
<sequence length="440" mass="50111">MSIYAIISLIPVLAVVHILTLSFTVLLYYFFLQFYENLDQNTKLTEKQNKELTETKDKLTKLLIELEEEKQTTEKQKNELLKLELAIENASDPIVITDPEAKIIYVNKAVELITGYARNELIGAKPSLWGRQMSKEFYENLWYTIKTKKNNFHGLISNKKRDGTVYIADVNISPVINNEGEVLYFVGIERDVTQMKETDRMKTEFISLASHQLRTPLSTIKWYLEMLMDGDAGKMNKEQHEFITYINKANERMIELVNSLLNVSKIESGKLAIDPAPTDIVGVIDEIVTEMERRIKEKKLNFTLNISKEVPNSIDLDQKLVRQVIANILTNSVKYTPDFGSVNLDLYTDKDQLVFKVTDNGYGIPAKDQQKIYTKFHRGENIAKLDNDGTGLGLYLVRSIVEASGGKIWFESEENKGTTFWVSLPLAGVTAKKGIVSLDS</sequence>
<evidence type="ECO:0000256" key="9">
    <source>
        <dbReference type="SAM" id="Coils"/>
    </source>
</evidence>
<dbReference type="EMBL" id="MEWA01000033">
    <property type="protein sequence ID" value="OGC68738.1"/>
    <property type="molecule type" value="Genomic_DNA"/>
</dbReference>
<keyword evidence="9" id="KW-0175">Coiled coil</keyword>
<dbReference type="InterPro" id="IPR003661">
    <property type="entry name" value="HisK_dim/P_dom"/>
</dbReference>
<proteinExistence type="predicted"/>
<evidence type="ECO:0000256" key="6">
    <source>
        <dbReference type="ARBA" id="ARBA00022777"/>
    </source>
</evidence>
<evidence type="ECO:0000256" key="10">
    <source>
        <dbReference type="SAM" id="Phobius"/>
    </source>
</evidence>
<dbReference type="InterPro" id="IPR004358">
    <property type="entry name" value="Sig_transdc_His_kin-like_C"/>
</dbReference>
<evidence type="ECO:0000259" key="11">
    <source>
        <dbReference type="PROSITE" id="PS50109"/>
    </source>
</evidence>
<keyword evidence="10" id="KW-0472">Membrane</keyword>
<feature type="domain" description="PAC" evidence="13">
    <location>
        <begin position="150"/>
        <end position="204"/>
    </location>
</feature>
<evidence type="ECO:0000256" key="7">
    <source>
        <dbReference type="ARBA" id="ARBA00022840"/>
    </source>
</evidence>
<dbReference type="NCBIfam" id="TIGR00229">
    <property type="entry name" value="sensory_box"/>
    <property type="match status" value="1"/>
</dbReference>
<dbReference type="Gene3D" id="3.30.565.10">
    <property type="entry name" value="Histidine kinase-like ATPase, C-terminal domain"/>
    <property type="match status" value="1"/>
</dbReference>
<dbReference type="CDD" id="cd00075">
    <property type="entry name" value="HATPase"/>
    <property type="match status" value="1"/>
</dbReference>
<dbReference type="Gene3D" id="3.30.450.20">
    <property type="entry name" value="PAS domain"/>
    <property type="match status" value="1"/>
</dbReference>
<dbReference type="FunFam" id="3.30.565.10:FF:000037">
    <property type="entry name" value="Hybrid sensor histidine kinase/response regulator"/>
    <property type="match status" value="1"/>
</dbReference>
<dbReference type="PROSITE" id="PS50112">
    <property type="entry name" value="PAS"/>
    <property type="match status" value="1"/>
</dbReference>
<dbReference type="CDD" id="cd00130">
    <property type="entry name" value="PAS"/>
    <property type="match status" value="1"/>
</dbReference>
<evidence type="ECO:0000256" key="3">
    <source>
        <dbReference type="ARBA" id="ARBA00022553"/>
    </source>
</evidence>
<keyword evidence="10" id="KW-1133">Transmembrane helix</keyword>
<dbReference type="SUPFAM" id="SSF55874">
    <property type="entry name" value="ATPase domain of HSP90 chaperone/DNA topoisomerase II/histidine kinase"/>
    <property type="match status" value="1"/>
</dbReference>
<dbReference type="GO" id="GO:0006355">
    <property type="term" value="P:regulation of DNA-templated transcription"/>
    <property type="evidence" value="ECO:0007669"/>
    <property type="project" value="InterPro"/>
</dbReference>
<dbReference type="PRINTS" id="PR00344">
    <property type="entry name" value="BCTRLSENSOR"/>
</dbReference>
<dbReference type="InterPro" id="IPR036890">
    <property type="entry name" value="HATPase_C_sf"/>
</dbReference>
<name>A0A1F4WHB8_UNCKA</name>
<dbReference type="FunFam" id="1.10.287.130:FF:000001">
    <property type="entry name" value="Two-component sensor histidine kinase"/>
    <property type="match status" value="1"/>
</dbReference>
<dbReference type="SUPFAM" id="SSF55785">
    <property type="entry name" value="PYP-like sensor domain (PAS domain)"/>
    <property type="match status" value="1"/>
</dbReference>
<dbReference type="PANTHER" id="PTHR43711">
    <property type="entry name" value="TWO-COMPONENT HISTIDINE KINASE"/>
    <property type="match status" value="1"/>
</dbReference>
<evidence type="ECO:0000313" key="15">
    <source>
        <dbReference type="Proteomes" id="UP000179113"/>
    </source>
</evidence>
<dbReference type="Proteomes" id="UP000179113">
    <property type="component" value="Unassembled WGS sequence"/>
</dbReference>
<keyword evidence="5" id="KW-0547">Nucleotide-binding</keyword>
<dbReference type="Pfam" id="PF00512">
    <property type="entry name" value="HisKA"/>
    <property type="match status" value="1"/>
</dbReference>
<feature type="domain" description="Histidine kinase" evidence="11">
    <location>
        <begin position="208"/>
        <end position="428"/>
    </location>
</feature>
<dbReference type="InterPro" id="IPR003594">
    <property type="entry name" value="HATPase_dom"/>
</dbReference>
<dbReference type="PANTHER" id="PTHR43711:SF30">
    <property type="entry name" value="HISTIDINE KINASE"/>
    <property type="match status" value="1"/>
</dbReference>
<gene>
    <name evidence="14" type="ORF">A2415_02185</name>
</gene>
<dbReference type="PROSITE" id="PS50113">
    <property type="entry name" value="PAC"/>
    <property type="match status" value="1"/>
</dbReference>
<keyword evidence="8" id="KW-0902">Two-component regulatory system</keyword>